<dbReference type="EC" id="3.2.1.17" evidence="3"/>
<evidence type="ECO:0000256" key="4">
    <source>
        <dbReference type="ARBA" id="ARBA00016485"/>
    </source>
</evidence>
<reference evidence="11" key="1">
    <citation type="thesis" date="2020" institute="ProQuest LLC" country="789 East Eisenhower Parkway, Ann Arbor, MI, USA">
        <title>Comparative Genomics and Chromosome Evolution.</title>
        <authorList>
            <person name="Mudd A.B."/>
        </authorList>
    </citation>
    <scope>NUCLEOTIDE SEQUENCE</scope>
    <source>
        <strain evidence="11">Female2</strain>
        <tissue evidence="11">Blood</tissue>
    </source>
</reference>
<proteinExistence type="inferred from homology"/>
<evidence type="ECO:0000256" key="2">
    <source>
        <dbReference type="ARBA" id="ARBA00008902"/>
    </source>
</evidence>
<evidence type="ECO:0000256" key="7">
    <source>
        <dbReference type="ARBA" id="ARBA00022801"/>
    </source>
</evidence>
<gene>
    <name evidence="11" type="ORF">GDO86_004112</name>
</gene>
<feature type="active site" evidence="10">
    <location>
        <position position="70"/>
    </location>
</feature>
<comment type="catalytic activity">
    <reaction evidence="1">
        <text>Hydrolysis of (1-&gt;4)-beta-linkages between N-acetylmuramic acid and N-acetyl-D-glucosamine residues in a peptidoglycan and between N-acetyl-D-glucosamine residues in chitodextrins.</text>
        <dbReference type="EC" id="3.2.1.17"/>
    </reaction>
</comment>
<dbReference type="InterPro" id="IPR002152">
    <property type="entry name" value="Glyco_hydro_23"/>
</dbReference>
<evidence type="ECO:0000256" key="10">
    <source>
        <dbReference type="PIRSR" id="PIRSR001065-1"/>
    </source>
</evidence>
<dbReference type="InterPro" id="IPR023346">
    <property type="entry name" value="Lysozyme-like_dom_sf"/>
</dbReference>
<keyword evidence="6" id="KW-0081">Bacteriolytic enzyme</keyword>
<sequence length="182" mass="20282">QNINIHNVPTTGASWTTAQSDPLHYAGIPASEHMAQRDLEDMDKYKLKINSVARQTGMPAAVIAGISSRESRAGRLLNKGWGDGGNAFGIMQIDKRWHTPIGTWDSEEHFLQATRILIDMYQTVSRKYSGWTREQHLKGAIAAYNAGAGRIKSFEEVDSHTTGQDYSNDVVARAQFYARHGY</sequence>
<dbReference type="GO" id="GO:0009253">
    <property type="term" value="P:peptidoglycan catabolic process"/>
    <property type="evidence" value="ECO:0007669"/>
    <property type="project" value="InterPro"/>
</dbReference>
<dbReference type="SUPFAM" id="SSF53955">
    <property type="entry name" value="Lysozyme-like"/>
    <property type="match status" value="1"/>
</dbReference>
<dbReference type="GO" id="GO:0003796">
    <property type="term" value="F:lysozyme activity"/>
    <property type="evidence" value="ECO:0007669"/>
    <property type="project" value="UniProtKB-EC"/>
</dbReference>
<feature type="non-terminal residue" evidence="11">
    <location>
        <position position="182"/>
    </location>
</feature>
<evidence type="ECO:0000256" key="8">
    <source>
        <dbReference type="ARBA" id="ARBA00023295"/>
    </source>
</evidence>
<dbReference type="AlphaFoldDB" id="A0A8T2K8K8"/>
<dbReference type="GO" id="GO:0050830">
    <property type="term" value="P:defense response to Gram-positive bacterium"/>
    <property type="evidence" value="ECO:0007669"/>
    <property type="project" value="TreeGrafter"/>
</dbReference>
<accession>A0A8T2K8K8</accession>
<keyword evidence="5" id="KW-0929">Antimicrobial</keyword>
<dbReference type="GO" id="GO:0031640">
    <property type="term" value="P:killing of cells of another organism"/>
    <property type="evidence" value="ECO:0007669"/>
    <property type="project" value="UniProtKB-KW"/>
</dbReference>
<evidence type="ECO:0000313" key="12">
    <source>
        <dbReference type="Proteomes" id="UP000812440"/>
    </source>
</evidence>
<evidence type="ECO:0000313" key="11">
    <source>
        <dbReference type="EMBL" id="KAG8452194.1"/>
    </source>
</evidence>
<dbReference type="Gene3D" id="1.10.530.10">
    <property type="match status" value="1"/>
</dbReference>
<organism evidence="11 12">
    <name type="scientific">Hymenochirus boettgeri</name>
    <name type="common">Congo dwarf clawed frog</name>
    <dbReference type="NCBI Taxonomy" id="247094"/>
    <lineage>
        <taxon>Eukaryota</taxon>
        <taxon>Metazoa</taxon>
        <taxon>Chordata</taxon>
        <taxon>Craniata</taxon>
        <taxon>Vertebrata</taxon>
        <taxon>Euteleostomi</taxon>
        <taxon>Amphibia</taxon>
        <taxon>Batrachia</taxon>
        <taxon>Anura</taxon>
        <taxon>Pipoidea</taxon>
        <taxon>Pipidae</taxon>
        <taxon>Pipinae</taxon>
        <taxon>Hymenochirus</taxon>
    </lineage>
</organism>
<comment type="similarity">
    <text evidence="2">Belongs to the glycosyl hydrolase 23 family.</text>
</comment>
<keyword evidence="8" id="KW-0326">Glycosidase</keyword>
<feature type="active site" evidence="10">
    <location>
        <position position="83"/>
    </location>
</feature>
<keyword evidence="7" id="KW-0378">Hydrolase</keyword>
<evidence type="ECO:0000256" key="9">
    <source>
        <dbReference type="ARBA" id="ARBA00031262"/>
    </source>
</evidence>
<dbReference type="CDD" id="cd01021">
    <property type="entry name" value="GEWL"/>
    <property type="match status" value="1"/>
</dbReference>
<protein>
    <recommendedName>
        <fullName evidence="4">Lysozyme g</fullName>
        <ecNumber evidence="3">3.2.1.17</ecNumber>
    </recommendedName>
    <alternativeName>
        <fullName evidence="9">1,4-beta-N-acetylmuramidase</fullName>
    </alternativeName>
</protein>
<dbReference type="OrthoDB" id="10021790at2759"/>
<keyword evidence="12" id="KW-1185">Reference proteome</keyword>
<dbReference type="PANTHER" id="PTHR31698:SF10">
    <property type="entry name" value="LYSOZYME G"/>
    <property type="match status" value="1"/>
</dbReference>
<evidence type="ECO:0000256" key="1">
    <source>
        <dbReference type="ARBA" id="ARBA00000632"/>
    </source>
</evidence>
<evidence type="ECO:0000256" key="5">
    <source>
        <dbReference type="ARBA" id="ARBA00022529"/>
    </source>
</evidence>
<evidence type="ECO:0000256" key="6">
    <source>
        <dbReference type="ARBA" id="ARBA00022638"/>
    </source>
</evidence>
<dbReference type="FunFam" id="1.10.530.10:FF:000026">
    <property type="entry name" value="Lysozyme g"/>
    <property type="match status" value="1"/>
</dbReference>
<evidence type="ECO:0000256" key="3">
    <source>
        <dbReference type="ARBA" id="ARBA00012732"/>
    </source>
</evidence>
<name>A0A8T2K8K8_9PIPI</name>
<dbReference type="PIRSF" id="PIRSF001065">
    <property type="entry name" value="Lysozyme_g"/>
    <property type="match status" value="1"/>
</dbReference>
<dbReference type="EMBL" id="JAACNH010000002">
    <property type="protein sequence ID" value="KAG8452194.1"/>
    <property type="molecule type" value="Genomic_DNA"/>
</dbReference>
<comment type="caution">
    <text evidence="11">The sequence shown here is derived from an EMBL/GenBank/DDBJ whole genome shotgun (WGS) entry which is preliminary data.</text>
</comment>
<dbReference type="PRINTS" id="PR00749">
    <property type="entry name" value="LYSOZYMEG"/>
</dbReference>
<dbReference type="GO" id="GO:0005576">
    <property type="term" value="C:extracellular region"/>
    <property type="evidence" value="ECO:0007669"/>
    <property type="project" value="TreeGrafter"/>
</dbReference>
<dbReference type="Proteomes" id="UP000812440">
    <property type="component" value="Chromosome 2"/>
</dbReference>
<dbReference type="PANTHER" id="PTHR31698">
    <property type="entry name" value="LYSOZYME G FAMILY MEMBER"/>
    <property type="match status" value="1"/>
</dbReference>